<dbReference type="STRING" id="946362.F2UB62"/>
<protein>
    <recommendedName>
        <fullName evidence="2">DNA-(apurinic or apyrimidinic site) lyase</fullName>
        <ecNumber evidence="2">4.2.99.18</ecNumber>
    </recommendedName>
</protein>
<evidence type="ECO:0000256" key="9">
    <source>
        <dbReference type="SAM" id="MobiDB-lite"/>
    </source>
</evidence>
<gene>
    <name evidence="12" type="ORF">PTSG_05767</name>
</gene>
<feature type="compositionally biased region" description="Basic residues" evidence="9">
    <location>
        <begin position="445"/>
        <end position="456"/>
    </location>
</feature>
<dbReference type="InParanoid" id="F2UB62"/>
<evidence type="ECO:0000256" key="4">
    <source>
        <dbReference type="ARBA" id="ARBA00022801"/>
    </source>
</evidence>
<accession>F2UB62</accession>
<evidence type="ECO:0000313" key="13">
    <source>
        <dbReference type="Proteomes" id="UP000007799"/>
    </source>
</evidence>
<evidence type="ECO:0000259" key="10">
    <source>
        <dbReference type="Pfam" id="PF00730"/>
    </source>
</evidence>
<dbReference type="EC" id="4.2.99.18" evidence="2"/>
<feature type="domain" description="HhH-GPD" evidence="10">
    <location>
        <begin position="124"/>
        <end position="208"/>
    </location>
</feature>
<name>F2UB62_SALR5</name>
<reference evidence="12" key="1">
    <citation type="submission" date="2009-08" db="EMBL/GenBank/DDBJ databases">
        <title>Annotation of Salpingoeca rosetta.</title>
        <authorList>
            <consortium name="The Broad Institute Genome Sequencing Platform"/>
            <person name="Russ C."/>
            <person name="Cuomo C."/>
            <person name="Burger G."/>
            <person name="Gray M.W."/>
            <person name="Holland P.W.H."/>
            <person name="King N."/>
            <person name="Lang F.B.F."/>
            <person name="Roger A.J."/>
            <person name="Ruiz-Trillo I."/>
            <person name="Young S.K."/>
            <person name="Zeng Q."/>
            <person name="Gargeya S."/>
            <person name="Alvarado L."/>
            <person name="Berlin A."/>
            <person name="Chapman S.B."/>
            <person name="Chen Z."/>
            <person name="Freedman E."/>
            <person name="Gellesch M."/>
            <person name="Goldberg J."/>
            <person name="Griggs A."/>
            <person name="Gujja S."/>
            <person name="Heilman E."/>
            <person name="Heiman D."/>
            <person name="Howarth C."/>
            <person name="Mehta T."/>
            <person name="Neiman D."/>
            <person name="Pearson M."/>
            <person name="Roberts A."/>
            <person name="Saif S."/>
            <person name="Shea T."/>
            <person name="Shenoy N."/>
            <person name="Sisk P."/>
            <person name="Stolte C."/>
            <person name="Sykes S."/>
            <person name="White J."/>
            <person name="Yandava C."/>
            <person name="Haas B."/>
            <person name="Nusbaum C."/>
            <person name="Birren B."/>
        </authorList>
    </citation>
    <scope>NUCLEOTIDE SEQUENCE [LARGE SCALE GENOMIC DNA]</scope>
    <source>
        <strain evidence="12">ATCC 50818</strain>
    </source>
</reference>
<comment type="similarity">
    <text evidence="1">Belongs to the type-1 OGG1 family.</text>
</comment>
<dbReference type="PANTHER" id="PTHR10242">
    <property type="entry name" value="8-OXOGUANINE DNA GLYCOSYLASE"/>
    <property type="match status" value="1"/>
</dbReference>
<keyword evidence="3" id="KW-0227">DNA damage</keyword>
<evidence type="ECO:0000256" key="2">
    <source>
        <dbReference type="ARBA" id="ARBA00012720"/>
    </source>
</evidence>
<keyword evidence="5" id="KW-0234">DNA repair</keyword>
<dbReference type="RefSeq" id="XP_004993637.1">
    <property type="nucleotide sequence ID" value="XM_004993580.1"/>
</dbReference>
<dbReference type="Pfam" id="PF00730">
    <property type="entry name" value="HhH-GPD"/>
    <property type="match status" value="1"/>
</dbReference>
<evidence type="ECO:0000256" key="8">
    <source>
        <dbReference type="ARBA" id="ARBA00044632"/>
    </source>
</evidence>
<evidence type="ECO:0000259" key="11">
    <source>
        <dbReference type="Pfam" id="PF07934"/>
    </source>
</evidence>
<proteinExistence type="inferred from homology"/>
<evidence type="ECO:0000313" key="12">
    <source>
        <dbReference type="EMBL" id="EGD74075.1"/>
    </source>
</evidence>
<evidence type="ECO:0000256" key="1">
    <source>
        <dbReference type="ARBA" id="ARBA00010679"/>
    </source>
</evidence>
<feature type="compositionally biased region" description="Basic and acidic residues" evidence="9">
    <location>
        <begin position="347"/>
        <end position="358"/>
    </location>
</feature>
<keyword evidence="13" id="KW-1185">Reference proteome</keyword>
<dbReference type="GO" id="GO:0034039">
    <property type="term" value="F:8-oxo-7,8-dihydroguanine DNA N-glycosylase activity"/>
    <property type="evidence" value="ECO:0007669"/>
    <property type="project" value="TreeGrafter"/>
</dbReference>
<dbReference type="OrthoDB" id="238681at2759"/>
<dbReference type="GO" id="GO:0006289">
    <property type="term" value="P:nucleotide-excision repair"/>
    <property type="evidence" value="ECO:0007669"/>
    <property type="project" value="InterPro"/>
</dbReference>
<feature type="compositionally biased region" description="Polar residues" evidence="9">
    <location>
        <begin position="460"/>
        <end position="471"/>
    </location>
</feature>
<keyword evidence="6" id="KW-0456">Lyase</keyword>
<evidence type="ECO:0000256" key="5">
    <source>
        <dbReference type="ARBA" id="ARBA00023204"/>
    </source>
</evidence>
<feature type="domain" description="8-oxoguanine DNA glycosylase N-terminal" evidence="11">
    <location>
        <begin position="17"/>
        <end position="123"/>
    </location>
</feature>
<keyword evidence="4" id="KW-0378">Hydrolase</keyword>
<dbReference type="InterPro" id="IPR003265">
    <property type="entry name" value="HhH-GPD_domain"/>
</dbReference>
<comment type="catalytic activity">
    <reaction evidence="8">
        <text>2'-deoxyribonucleotide-(2'-deoxyribose 5'-phosphate)-2'-deoxyribonucleotide-DNA = a 3'-end 2'-deoxyribonucleotide-(2,3-dehydro-2,3-deoxyribose 5'-phosphate)-DNA + a 5'-end 5'-phospho-2'-deoxyribonucleoside-DNA + H(+)</text>
        <dbReference type="Rhea" id="RHEA:66592"/>
        <dbReference type="Rhea" id="RHEA-COMP:13180"/>
        <dbReference type="Rhea" id="RHEA-COMP:16897"/>
        <dbReference type="Rhea" id="RHEA-COMP:17067"/>
        <dbReference type="ChEBI" id="CHEBI:15378"/>
        <dbReference type="ChEBI" id="CHEBI:136412"/>
        <dbReference type="ChEBI" id="CHEBI:157695"/>
        <dbReference type="ChEBI" id="CHEBI:167181"/>
        <dbReference type="EC" id="4.2.99.18"/>
    </reaction>
</comment>
<feature type="compositionally biased region" description="Gly residues" evidence="9">
    <location>
        <begin position="325"/>
        <end position="337"/>
    </location>
</feature>
<dbReference type="InterPro" id="IPR052054">
    <property type="entry name" value="Oxidative_DNA_repair_enzyme"/>
</dbReference>
<feature type="compositionally biased region" description="Polar residues" evidence="9">
    <location>
        <begin position="428"/>
        <end position="438"/>
    </location>
</feature>
<dbReference type="GO" id="GO:0003684">
    <property type="term" value="F:damaged DNA binding"/>
    <property type="evidence" value="ECO:0007669"/>
    <property type="project" value="InterPro"/>
</dbReference>
<dbReference type="AlphaFoldDB" id="F2UB62"/>
<dbReference type="Gene3D" id="1.10.340.30">
    <property type="entry name" value="Hypothetical protein, domain 2"/>
    <property type="match status" value="1"/>
</dbReference>
<feature type="compositionally biased region" description="Basic and acidic residues" evidence="9">
    <location>
        <begin position="392"/>
        <end position="403"/>
    </location>
</feature>
<dbReference type="EMBL" id="GL832967">
    <property type="protein sequence ID" value="EGD74075.1"/>
    <property type="molecule type" value="Genomic_DNA"/>
</dbReference>
<dbReference type="GO" id="GO:0006285">
    <property type="term" value="P:base-excision repair, AP site formation"/>
    <property type="evidence" value="ECO:0007669"/>
    <property type="project" value="TreeGrafter"/>
</dbReference>
<organism evidence="13">
    <name type="scientific">Salpingoeca rosetta (strain ATCC 50818 / BSB-021)</name>
    <dbReference type="NCBI Taxonomy" id="946362"/>
    <lineage>
        <taxon>Eukaryota</taxon>
        <taxon>Choanoflagellata</taxon>
        <taxon>Craspedida</taxon>
        <taxon>Salpingoecidae</taxon>
        <taxon>Salpingoeca</taxon>
    </lineage>
</organism>
<dbReference type="SUPFAM" id="SSF48150">
    <property type="entry name" value="DNA-glycosylase"/>
    <property type="match status" value="1"/>
</dbReference>
<dbReference type="GO" id="GO:0005634">
    <property type="term" value="C:nucleus"/>
    <property type="evidence" value="ECO:0007669"/>
    <property type="project" value="TreeGrafter"/>
</dbReference>
<dbReference type="OMA" id="EREYKHI"/>
<dbReference type="FunCoup" id="F2UB62">
    <property type="interactions" value="1545"/>
</dbReference>
<keyword evidence="7" id="KW-0326">Glycosidase</keyword>
<dbReference type="Gene3D" id="3.30.310.40">
    <property type="match status" value="1"/>
</dbReference>
<dbReference type="SUPFAM" id="SSF55945">
    <property type="entry name" value="TATA-box binding protein-like"/>
    <property type="match status" value="1"/>
</dbReference>
<dbReference type="Proteomes" id="UP000007799">
    <property type="component" value="Unassembled WGS sequence"/>
</dbReference>
<dbReference type="GeneID" id="16074213"/>
<sequence>MTTSSSTWQRLCGCRDELSIGLALRCGQAFGWKQLEATAFVGTVNDTAVALRTAPNGATEYRVLHAPSRSFASTRDLLSDYFQLSTKLKPLYEQWAAADPRMQTAAAALAGLRVIRQPPFECLISFICSSNNNIARITSMLSSLRLRYGTKLTHHDGDPIHAFPTLDQLQPVTEQELRDLGFGYRAKFIVKTVDALKAAGGEAYLQSLRTKSSQVLWCIAVRDYDRSLAAMKSLTPRVYDRVGSLFRQRFGDHAGWAHSVLFAAELPVFAPLLPSHFVDANAAFRTETKMKKKALAKKKDSSGGGEAIKRKKQGKANANAKSTRAGGGGGGGDGGGRASRNNGKKQTSKERASEEGTRARGQSTETGGGRGGRKKKGVEHRTAQAVASPVSVHDRPDDKPSGREKKRRARAPASAKKSAKKSAKTTTHHAQQQPTSSNRNDEHHKNHNSNKNRNSNKNHASPSTSAGATTVQRRRRDGGEGRWKRRSPRLASTSTT</sequence>
<dbReference type="PANTHER" id="PTHR10242:SF2">
    <property type="entry name" value="N-GLYCOSYLASE_DNA LYASE"/>
    <property type="match status" value="1"/>
</dbReference>
<dbReference type="InterPro" id="IPR012904">
    <property type="entry name" value="OGG_N"/>
</dbReference>
<dbReference type="Pfam" id="PF07934">
    <property type="entry name" value="OGG_N"/>
    <property type="match status" value="1"/>
</dbReference>
<feature type="compositionally biased region" description="Basic residues" evidence="9">
    <location>
        <begin position="417"/>
        <end position="427"/>
    </location>
</feature>
<dbReference type="GO" id="GO:0140078">
    <property type="term" value="F:class I DNA-(apurinic or apyrimidinic site) endonuclease activity"/>
    <property type="evidence" value="ECO:0007669"/>
    <property type="project" value="UniProtKB-EC"/>
</dbReference>
<dbReference type="KEGG" id="sre:PTSG_05767"/>
<evidence type="ECO:0000256" key="6">
    <source>
        <dbReference type="ARBA" id="ARBA00023239"/>
    </source>
</evidence>
<evidence type="ECO:0000256" key="3">
    <source>
        <dbReference type="ARBA" id="ARBA00022763"/>
    </source>
</evidence>
<feature type="region of interest" description="Disordered" evidence="9">
    <location>
        <begin position="294"/>
        <end position="496"/>
    </location>
</feature>
<evidence type="ECO:0000256" key="7">
    <source>
        <dbReference type="ARBA" id="ARBA00023295"/>
    </source>
</evidence>
<dbReference type="eggNOG" id="KOG2875">
    <property type="taxonomic scope" value="Eukaryota"/>
</dbReference>
<dbReference type="InterPro" id="IPR011257">
    <property type="entry name" value="DNA_glycosylase"/>
</dbReference>